<organism evidence="3 4">
    <name type="scientific">Arsukibacterium tuosuense</name>
    <dbReference type="NCBI Taxonomy" id="1323745"/>
    <lineage>
        <taxon>Bacteria</taxon>
        <taxon>Pseudomonadati</taxon>
        <taxon>Pseudomonadota</taxon>
        <taxon>Gammaproteobacteria</taxon>
        <taxon>Chromatiales</taxon>
        <taxon>Chromatiaceae</taxon>
        <taxon>Arsukibacterium</taxon>
    </lineage>
</organism>
<dbReference type="InterPro" id="IPR036890">
    <property type="entry name" value="HATPase_C_sf"/>
</dbReference>
<name>A0A285IUU7_9GAMM</name>
<dbReference type="GO" id="GO:0016020">
    <property type="term" value="C:membrane"/>
    <property type="evidence" value="ECO:0007669"/>
    <property type="project" value="InterPro"/>
</dbReference>
<keyword evidence="1" id="KW-1133">Transmembrane helix</keyword>
<keyword evidence="3" id="KW-0808">Transferase</keyword>
<keyword evidence="1" id="KW-0472">Membrane</keyword>
<proteinExistence type="predicted"/>
<dbReference type="EMBL" id="OBEB01000003">
    <property type="protein sequence ID" value="SNY51754.1"/>
    <property type="molecule type" value="Genomic_DNA"/>
</dbReference>
<feature type="domain" description="Signal transduction histidine kinase internal region" evidence="2">
    <location>
        <begin position="187"/>
        <end position="266"/>
    </location>
</feature>
<dbReference type="Pfam" id="PF06580">
    <property type="entry name" value="His_kinase"/>
    <property type="match status" value="1"/>
</dbReference>
<sequence length="377" mass="43386">MNSINTSSYWRQHWQLCWQTNRAYRIGQLLTFVLFVSFYLLYSLPFMQDEQQALLVTFFIRYLLEAGCFVLVSHFLLRPPLRIFYYRGFSFGAAMKFALMLVLAALLLAVVSVFISFLPALNSTDMQQIAIVNKDSAEGLQMHFSLTTLVVMMWSMHLGLYILWSLFYIGWQMRQSRKALQQEMQQARLQQLTNQLNPHFLFNALNSIRALIFEDQHKAADTVTQLAELFRVHLQAHLRPTATLQEEWLLCQHYLKIEQVRLEQRLQLKVNIADDVAQQLLPTLCLLTLLENAVKHGISPNAAPGSIEINAGRQGNRWQLVITNTVGARSDSQCTGTGLSNCRKRLQLMCGEQASITTEQHNNLYTVRLELPYAHSL</sequence>
<gene>
    <name evidence="3" type="ORF">SAMN06297280_1967</name>
</gene>
<evidence type="ECO:0000313" key="4">
    <source>
        <dbReference type="Proteomes" id="UP000219353"/>
    </source>
</evidence>
<dbReference type="GO" id="GO:0000155">
    <property type="term" value="F:phosphorelay sensor kinase activity"/>
    <property type="evidence" value="ECO:0007669"/>
    <property type="project" value="InterPro"/>
</dbReference>
<dbReference type="InterPro" id="IPR050640">
    <property type="entry name" value="Bact_2-comp_sensor_kinase"/>
</dbReference>
<feature type="transmembrane region" description="Helical" evidence="1">
    <location>
        <begin position="97"/>
        <end position="118"/>
    </location>
</feature>
<dbReference type="AlphaFoldDB" id="A0A285IUU7"/>
<dbReference type="PANTHER" id="PTHR34220:SF7">
    <property type="entry name" value="SENSOR HISTIDINE KINASE YPDA"/>
    <property type="match status" value="1"/>
</dbReference>
<dbReference type="Gene3D" id="3.30.565.10">
    <property type="entry name" value="Histidine kinase-like ATPase, C-terminal domain"/>
    <property type="match status" value="1"/>
</dbReference>
<dbReference type="SUPFAM" id="SSF55874">
    <property type="entry name" value="ATPase domain of HSP90 chaperone/DNA topoisomerase II/histidine kinase"/>
    <property type="match status" value="1"/>
</dbReference>
<feature type="transmembrane region" description="Helical" evidence="1">
    <location>
        <begin position="149"/>
        <end position="171"/>
    </location>
</feature>
<dbReference type="Proteomes" id="UP000219353">
    <property type="component" value="Unassembled WGS sequence"/>
</dbReference>
<protein>
    <submittedName>
        <fullName evidence="3">Histidine kinase</fullName>
    </submittedName>
</protein>
<dbReference type="OrthoDB" id="2514702at2"/>
<feature type="transmembrane region" description="Helical" evidence="1">
    <location>
        <begin position="53"/>
        <end position="77"/>
    </location>
</feature>
<dbReference type="InterPro" id="IPR010559">
    <property type="entry name" value="Sig_transdc_His_kin_internal"/>
</dbReference>
<evidence type="ECO:0000259" key="2">
    <source>
        <dbReference type="Pfam" id="PF06580"/>
    </source>
</evidence>
<dbReference type="RefSeq" id="WP_097111201.1">
    <property type="nucleotide sequence ID" value="NZ_OBEB01000003.1"/>
</dbReference>
<keyword evidence="4" id="KW-1185">Reference proteome</keyword>
<evidence type="ECO:0000256" key="1">
    <source>
        <dbReference type="SAM" id="Phobius"/>
    </source>
</evidence>
<keyword evidence="1" id="KW-0812">Transmembrane</keyword>
<keyword evidence="3" id="KW-0418">Kinase</keyword>
<feature type="transmembrane region" description="Helical" evidence="1">
    <location>
        <begin position="29"/>
        <end position="47"/>
    </location>
</feature>
<reference evidence="4" key="1">
    <citation type="submission" date="2017-09" db="EMBL/GenBank/DDBJ databases">
        <authorList>
            <person name="Varghese N."/>
            <person name="Submissions S."/>
        </authorList>
    </citation>
    <scope>NUCLEOTIDE SEQUENCE [LARGE SCALE GENOMIC DNA]</scope>
    <source>
        <strain evidence="4">CGMCC 1.12461</strain>
    </source>
</reference>
<accession>A0A285IUU7</accession>
<evidence type="ECO:0000313" key="3">
    <source>
        <dbReference type="EMBL" id="SNY51754.1"/>
    </source>
</evidence>
<dbReference type="PANTHER" id="PTHR34220">
    <property type="entry name" value="SENSOR HISTIDINE KINASE YPDA"/>
    <property type="match status" value="1"/>
</dbReference>